<organism evidence="2 3">
    <name type="scientific">Mycena rosella</name>
    <name type="common">Pink bonnet</name>
    <name type="synonym">Agaricus rosellus</name>
    <dbReference type="NCBI Taxonomy" id="1033263"/>
    <lineage>
        <taxon>Eukaryota</taxon>
        <taxon>Fungi</taxon>
        <taxon>Dikarya</taxon>
        <taxon>Basidiomycota</taxon>
        <taxon>Agaricomycotina</taxon>
        <taxon>Agaricomycetes</taxon>
        <taxon>Agaricomycetidae</taxon>
        <taxon>Agaricales</taxon>
        <taxon>Marasmiineae</taxon>
        <taxon>Mycenaceae</taxon>
        <taxon>Mycena</taxon>
    </lineage>
</organism>
<dbReference type="Gene3D" id="1.20.1280.50">
    <property type="match status" value="1"/>
</dbReference>
<feature type="compositionally biased region" description="Polar residues" evidence="1">
    <location>
        <begin position="17"/>
        <end position="26"/>
    </location>
</feature>
<evidence type="ECO:0000256" key="1">
    <source>
        <dbReference type="SAM" id="MobiDB-lite"/>
    </source>
</evidence>
<comment type="caution">
    <text evidence="2">The sequence shown here is derived from an EMBL/GenBank/DDBJ whole genome shotgun (WGS) entry which is preliminary data.</text>
</comment>
<feature type="region of interest" description="Disordered" evidence="1">
    <location>
        <begin position="1"/>
        <end position="39"/>
    </location>
</feature>
<keyword evidence="3" id="KW-1185">Reference proteome</keyword>
<proteinExistence type="predicted"/>
<feature type="compositionally biased region" description="Basic and acidic residues" evidence="1">
    <location>
        <begin position="1"/>
        <end position="11"/>
    </location>
</feature>
<dbReference type="Proteomes" id="UP001221757">
    <property type="component" value="Unassembled WGS sequence"/>
</dbReference>
<evidence type="ECO:0000313" key="2">
    <source>
        <dbReference type="EMBL" id="KAJ7631792.1"/>
    </source>
</evidence>
<protein>
    <recommendedName>
        <fullName evidence="4">F-box domain-containing protein</fullName>
    </recommendedName>
</protein>
<sequence length="670" mass="75017">MSSAISDRRQMPEGYRNRSNMSSKDGNISDIGSDKASQLNGSYKKSVQQCFSRYSCPPFHDLVMSAAHAPPSLEFETAQSRYHELDINAPRLVAKIIEVRRHLDSDANHQKLQKLRDDLANQGPFSTRKQRMADGIEKLRRQIDSVSSHSQLERMLAELESQQSRETSELASYHGKLAPSRAQTLLPDVLSEIFQQCAVPSPQSFSWGPLNAEMTALLNILRVCSTWRTVALQTPTLWSELHYTDTGTLPLDFYDMWLNRAAAVPLNLMIWPSLGCGEDSYWAGATELLHRHCDTIETLSVRLPPEDAELYPSLQPLFPHPHHPTSLRNLTVHSYSELIHSTLSNIPWSQLSRVEFREEYDTRTILPTQLFSILSQTCNLTHLFMNLGPAFGPLPSRLLLLPSLHTLDIAWISTGGDNNQLGSATTLHSLVNLFAPLLVPALKDFKLSADANTHVLPALTDLTRRSGFSLESLHINLWSSIPATVSAAGTIAMLRELPSLTSLHWESHDDDFPELTEALTQSDTLLPNLVDISLGLNSYEGLLPAFAEMIASRRAGTVSLLRSFHLKAYVPYREDLNGDFESPPPLSDDIKEANEGAFRRLKELTQEGPRGSVDFQHSNQTLQLIEPKDAVKENFVEASQGSGENLALDWDDDMGWRWVDAATLSRQQWL</sequence>
<dbReference type="AlphaFoldDB" id="A0AAD7BWM4"/>
<accession>A0AAD7BWM4</accession>
<reference evidence="2" key="1">
    <citation type="submission" date="2023-03" db="EMBL/GenBank/DDBJ databases">
        <title>Massive genome expansion in bonnet fungi (Mycena s.s.) driven by repeated elements and novel gene families across ecological guilds.</title>
        <authorList>
            <consortium name="Lawrence Berkeley National Laboratory"/>
            <person name="Harder C.B."/>
            <person name="Miyauchi S."/>
            <person name="Viragh M."/>
            <person name="Kuo A."/>
            <person name="Thoen E."/>
            <person name="Andreopoulos B."/>
            <person name="Lu D."/>
            <person name="Skrede I."/>
            <person name="Drula E."/>
            <person name="Henrissat B."/>
            <person name="Morin E."/>
            <person name="Kohler A."/>
            <person name="Barry K."/>
            <person name="LaButti K."/>
            <person name="Morin E."/>
            <person name="Salamov A."/>
            <person name="Lipzen A."/>
            <person name="Mereny Z."/>
            <person name="Hegedus B."/>
            <person name="Baldrian P."/>
            <person name="Stursova M."/>
            <person name="Weitz H."/>
            <person name="Taylor A."/>
            <person name="Grigoriev I.V."/>
            <person name="Nagy L.G."/>
            <person name="Martin F."/>
            <person name="Kauserud H."/>
        </authorList>
    </citation>
    <scope>NUCLEOTIDE SEQUENCE</scope>
    <source>
        <strain evidence="2">CBHHK067</strain>
    </source>
</reference>
<evidence type="ECO:0008006" key="4">
    <source>
        <dbReference type="Google" id="ProtNLM"/>
    </source>
</evidence>
<gene>
    <name evidence="2" type="ORF">B0H17DRAFT_1150146</name>
</gene>
<dbReference type="EMBL" id="JARKIE010000506">
    <property type="protein sequence ID" value="KAJ7631792.1"/>
    <property type="molecule type" value="Genomic_DNA"/>
</dbReference>
<name>A0AAD7BWM4_MYCRO</name>
<evidence type="ECO:0000313" key="3">
    <source>
        <dbReference type="Proteomes" id="UP001221757"/>
    </source>
</evidence>